<organism evidence="2 3">
    <name type="scientific">Teladorsagia circumcincta</name>
    <name type="common">Brown stomach worm</name>
    <name type="synonym">Ostertagia circumcincta</name>
    <dbReference type="NCBI Taxonomy" id="45464"/>
    <lineage>
        <taxon>Eukaryota</taxon>
        <taxon>Metazoa</taxon>
        <taxon>Ecdysozoa</taxon>
        <taxon>Nematoda</taxon>
        <taxon>Chromadorea</taxon>
        <taxon>Rhabditida</taxon>
        <taxon>Rhabditina</taxon>
        <taxon>Rhabditomorpha</taxon>
        <taxon>Strongyloidea</taxon>
        <taxon>Trichostrongylidae</taxon>
        <taxon>Teladorsagia</taxon>
    </lineage>
</organism>
<dbReference type="InterPro" id="IPR052861">
    <property type="entry name" value="BPTI/Kunitz_domain"/>
</dbReference>
<dbReference type="Proteomes" id="UP000230423">
    <property type="component" value="Unassembled WGS sequence"/>
</dbReference>
<evidence type="ECO:0000313" key="2">
    <source>
        <dbReference type="EMBL" id="PIO67577.1"/>
    </source>
</evidence>
<dbReference type="EMBL" id="KZ347515">
    <property type="protein sequence ID" value="PIO67577.1"/>
    <property type="molecule type" value="Genomic_DNA"/>
</dbReference>
<dbReference type="OrthoDB" id="4473401at2759"/>
<keyword evidence="3" id="KW-1185">Reference proteome</keyword>
<dbReference type="GO" id="GO:0004867">
    <property type="term" value="F:serine-type endopeptidase inhibitor activity"/>
    <property type="evidence" value="ECO:0007669"/>
    <property type="project" value="InterPro"/>
</dbReference>
<dbReference type="Pfam" id="PF00014">
    <property type="entry name" value="Kunitz_BPTI"/>
    <property type="match status" value="1"/>
</dbReference>
<dbReference type="InterPro" id="IPR036880">
    <property type="entry name" value="Kunitz_BPTI_sf"/>
</dbReference>
<dbReference type="SUPFAM" id="SSF57362">
    <property type="entry name" value="BPTI-like"/>
    <property type="match status" value="1"/>
</dbReference>
<protein>
    <submittedName>
        <fullName evidence="2">Kunitz/Bovine pancreatic trypsin inhibitor domain protein</fullName>
    </submittedName>
</protein>
<evidence type="ECO:0000259" key="1">
    <source>
        <dbReference type="PROSITE" id="PS50279"/>
    </source>
</evidence>
<dbReference type="CDD" id="cd00109">
    <property type="entry name" value="Kunitz-type"/>
    <property type="match status" value="1"/>
</dbReference>
<sequence>MLLNWWLMNEHGSHTQPSYMVLNSQLQGTVCGRVVGREKKKTASEPEPVSPLFQYFYDVKRARCFPFEYSGCGGNANNFPSVTECKHECMPDKAESRDCGGKKLVKGLVGRDCEHKFCPKGSDCFNNGYFAYCCK</sequence>
<dbReference type="PROSITE" id="PS00280">
    <property type="entry name" value="BPTI_KUNITZ_1"/>
    <property type="match status" value="1"/>
</dbReference>
<proteinExistence type="predicted"/>
<accession>A0A2G9UBF9</accession>
<dbReference type="InterPro" id="IPR020901">
    <property type="entry name" value="Prtase_inh_Kunz-CS"/>
</dbReference>
<dbReference type="PANTHER" id="PTHR47248:SF7">
    <property type="entry name" value="BPTI_KUNITZ INHIBITOR DOMAIN-CONTAINING PROTEIN"/>
    <property type="match status" value="1"/>
</dbReference>
<dbReference type="PRINTS" id="PR00759">
    <property type="entry name" value="BASICPTASE"/>
</dbReference>
<evidence type="ECO:0000313" key="3">
    <source>
        <dbReference type="Proteomes" id="UP000230423"/>
    </source>
</evidence>
<dbReference type="PANTHER" id="PTHR47248">
    <property type="entry name" value="PROTEIN CBG06772"/>
    <property type="match status" value="1"/>
</dbReference>
<gene>
    <name evidence="2" type="ORF">TELCIR_10666</name>
</gene>
<feature type="domain" description="BPTI/Kunitz inhibitor" evidence="1">
    <location>
        <begin position="54"/>
        <end position="89"/>
    </location>
</feature>
<dbReference type="PROSITE" id="PS50279">
    <property type="entry name" value="BPTI_KUNITZ_2"/>
    <property type="match status" value="1"/>
</dbReference>
<dbReference type="AlphaFoldDB" id="A0A2G9UBF9"/>
<reference evidence="2 3" key="1">
    <citation type="submission" date="2015-09" db="EMBL/GenBank/DDBJ databases">
        <title>Draft genome of the parasitic nematode Teladorsagia circumcincta isolate WARC Sus (inbred).</title>
        <authorList>
            <person name="Mitreva M."/>
        </authorList>
    </citation>
    <scope>NUCLEOTIDE SEQUENCE [LARGE SCALE GENOMIC DNA]</scope>
    <source>
        <strain evidence="2 3">S</strain>
    </source>
</reference>
<dbReference type="InterPro" id="IPR002223">
    <property type="entry name" value="Kunitz_BPTI"/>
</dbReference>
<name>A0A2G9UBF9_TELCI</name>
<dbReference type="SMART" id="SM00131">
    <property type="entry name" value="KU"/>
    <property type="match status" value="1"/>
</dbReference>
<dbReference type="Gene3D" id="4.10.410.10">
    <property type="entry name" value="Pancreatic trypsin inhibitor Kunitz domain"/>
    <property type="match status" value="1"/>
</dbReference>